<evidence type="ECO:0000313" key="3">
    <source>
        <dbReference type="Proteomes" id="UP001150879"/>
    </source>
</evidence>
<evidence type="ECO:0000256" key="1">
    <source>
        <dbReference type="SAM" id="MobiDB-lite"/>
    </source>
</evidence>
<evidence type="ECO:0000313" key="2">
    <source>
        <dbReference type="EMBL" id="KAJ5200692.1"/>
    </source>
</evidence>
<sequence length="65" mass="7318">MFLERQFEKANRETIREQPNPGGRGGSDFGIHTIGLQEHIQAKLIAVFILRVALGARSWDIVELS</sequence>
<accession>A0A9W9MG71</accession>
<organism evidence="2 3">
    <name type="scientific">Penicillium cf. griseofulvum</name>
    <dbReference type="NCBI Taxonomy" id="2972120"/>
    <lineage>
        <taxon>Eukaryota</taxon>
        <taxon>Fungi</taxon>
        <taxon>Dikarya</taxon>
        <taxon>Ascomycota</taxon>
        <taxon>Pezizomycotina</taxon>
        <taxon>Eurotiomycetes</taxon>
        <taxon>Eurotiomycetidae</taxon>
        <taxon>Eurotiales</taxon>
        <taxon>Aspergillaceae</taxon>
        <taxon>Penicillium</taxon>
    </lineage>
</organism>
<feature type="compositionally biased region" description="Basic and acidic residues" evidence="1">
    <location>
        <begin position="1"/>
        <end position="16"/>
    </location>
</feature>
<proteinExistence type="predicted"/>
<dbReference type="Proteomes" id="UP001150879">
    <property type="component" value="Unassembled WGS sequence"/>
</dbReference>
<dbReference type="AlphaFoldDB" id="A0A9W9MG71"/>
<reference evidence="2" key="1">
    <citation type="submission" date="2022-11" db="EMBL/GenBank/DDBJ databases">
        <authorList>
            <person name="Petersen C."/>
        </authorList>
    </citation>
    <scope>NUCLEOTIDE SEQUENCE</scope>
    <source>
        <strain evidence="2">IBT 16849</strain>
    </source>
</reference>
<comment type="caution">
    <text evidence="2">The sequence shown here is derived from an EMBL/GenBank/DDBJ whole genome shotgun (WGS) entry which is preliminary data.</text>
</comment>
<keyword evidence="3" id="KW-1185">Reference proteome</keyword>
<dbReference type="EMBL" id="JAPQKP010000003">
    <property type="protein sequence ID" value="KAJ5200692.1"/>
    <property type="molecule type" value="Genomic_DNA"/>
</dbReference>
<feature type="region of interest" description="Disordered" evidence="1">
    <location>
        <begin position="1"/>
        <end position="28"/>
    </location>
</feature>
<gene>
    <name evidence="2" type="ORF">N7472_005896</name>
</gene>
<name>A0A9W9MG71_9EURO</name>
<protein>
    <submittedName>
        <fullName evidence="2">Uncharacterized protein</fullName>
    </submittedName>
</protein>
<reference evidence="2" key="2">
    <citation type="journal article" date="2023" name="IMA Fungus">
        <title>Comparative genomic study of the Penicillium genus elucidates a diverse pangenome and 15 lateral gene transfer events.</title>
        <authorList>
            <person name="Petersen C."/>
            <person name="Sorensen T."/>
            <person name="Nielsen M.R."/>
            <person name="Sondergaard T.E."/>
            <person name="Sorensen J.L."/>
            <person name="Fitzpatrick D.A."/>
            <person name="Frisvad J.C."/>
            <person name="Nielsen K.L."/>
        </authorList>
    </citation>
    <scope>NUCLEOTIDE SEQUENCE</scope>
    <source>
        <strain evidence="2">IBT 16849</strain>
    </source>
</reference>